<organism evidence="1 2">
    <name type="scientific">Legionella hackeliae</name>
    <dbReference type="NCBI Taxonomy" id="449"/>
    <lineage>
        <taxon>Bacteria</taxon>
        <taxon>Pseudomonadati</taxon>
        <taxon>Pseudomonadota</taxon>
        <taxon>Gammaproteobacteria</taxon>
        <taxon>Legionellales</taxon>
        <taxon>Legionellaceae</taxon>
        <taxon>Legionella</taxon>
    </lineage>
</organism>
<accession>A0A0A8UMR2</accession>
<protein>
    <submittedName>
        <fullName evidence="1">Glyoxalase/bleomycin resistance protein/dioxygenase</fullName>
    </submittedName>
</protein>
<gene>
    <name evidence="1" type="ORF">LHA_1055</name>
</gene>
<keyword evidence="1" id="KW-0560">Oxidoreductase</keyword>
<keyword evidence="2" id="KW-1185">Reference proteome</keyword>
<dbReference type="GO" id="GO:0051213">
    <property type="term" value="F:dioxygenase activity"/>
    <property type="evidence" value="ECO:0007669"/>
    <property type="project" value="UniProtKB-KW"/>
</dbReference>
<dbReference type="KEGG" id="lha:LHA_1055"/>
<evidence type="ECO:0000313" key="2">
    <source>
        <dbReference type="Proteomes" id="UP000032803"/>
    </source>
</evidence>
<keyword evidence="1" id="KW-0223">Dioxygenase</keyword>
<dbReference type="Gene3D" id="3.10.180.10">
    <property type="entry name" value="2,3-Dihydroxybiphenyl 1,2-Dioxygenase, domain 1"/>
    <property type="match status" value="1"/>
</dbReference>
<sequence length="59" mass="6579">MLCAKNKDQVEEFYATAIEASGQCNGETGLRPQYIKIYHGAFIIDSIGHNTEAVFNSKR</sequence>
<dbReference type="Proteomes" id="UP000032803">
    <property type="component" value="Chromosome I"/>
</dbReference>
<dbReference type="InterPro" id="IPR029068">
    <property type="entry name" value="Glyas_Bleomycin-R_OHBP_Dase"/>
</dbReference>
<dbReference type="PATRIC" id="fig|449.7.peg.602"/>
<dbReference type="HOGENOM" id="CLU_046006_23_1_6"/>
<name>A0A0A8UMR2_LEGHA</name>
<evidence type="ECO:0000313" key="1">
    <source>
        <dbReference type="EMBL" id="CEK10115.1"/>
    </source>
</evidence>
<dbReference type="EMBL" id="LN681225">
    <property type="protein sequence ID" value="CEK10115.1"/>
    <property type="molecule type" value="Genomic_DNA"/>
</dbReference>
<dbReference type="AlphaFoldDB" id="A0A0A8UMR2"/>
<reference evidence="2" key="1">
    <citation type="submission" date="2014-09" db="EMBL/GenBank/DDBJ databases">
        <authorList>
            <person name="Gomez-Valero L."/>
        </authorList>
    </citation>
    <scope>NUCLEOTIDE SEQUENCE [LARGE SCALE GENOMIC DNA]</scope>
    <source>
        <strain evidence="2">ATCC35250</strain>
    </source>
</reference>
<dbReference type="STRING" id="449.LHA_1055"/>
<proteinExistence type="predicted"/>